<dbReference type="Proteomes" id="UP000028582">
    <property type="component" value="Unassembled WGS sequence"/>
</dbReference>
<dbReference type="EMBL" id="ANJA01002322">
    <property type="protein sequence ID" value="ETO70521.1"/>
    <property type="molecule type" value="Genomic_DNA"/>
</dbReference>
<comment type="caution">
    <text evidence="2">The sequence shown here is derived from an EMBL/GenBank/DDBJ whole genome shotgun (WGS) entry which is preliminary data.</text>
</comment>
<sequence>MATPTTPLSSGPVQPKQETQSTDGVKCIDMSSALNSALLPRKKRVRRIQAELPLYRQQVHDLELQLTRYKLKSTKTAQLKSEDGRCNTQNGGGSLWNEVAERQLKERLRAERQQAELKESYNEFIQCSTELRKLLTRAEESKRELMQCVQISERHKFWDLSIDSAEIFSDQLVQITRLYLEAQQRQSPSWSVHFGSQLSGGRDVPKLDPTVKAGVVLEARCSVVLPFDLEVATDAYWRFFRFDHSSQHFANQAPARSVNLIFFIPLMVAELTHSYNQTNLFARSFALRTEVEGYSSETEGRYTCRKYVGEDDATLVWSGMWNILKLGHVRFDRMQLHKQGFIKLRRLSQHGAAQTSTSTLVETSFETIPVFHNSVRDYKEQTKVLITSLSQSHDTIDDYFCRLMSDILLEEDWKSTFGQRNTGSF</sequence>
<dbReference type="OrthoDB" id="127644at2759"/>
<evidence type="ECO:0000313" key="3">
    <source>
        <dbReference type="Proteomes" id="UP000028582"/>
    </source>
</evidence>
<dbReference type="AlphaFoldDB" id="A0A080ZV60"/>
<evidence type="ECO:0000256" key="1">
    <source>
        <dbReference type="SAM" id="MobiDB-lite"/>
    </source>
</evidence>
<proteinExistence type="predicted"/>
<name>A0A080ZV60_PHYNI</name>
<organism evidence="2 3">
    <name type="scientific">Phytophthora nicotianae P1976</name>
    <dbReference type="NCBI Taxonomy" id="1317066"/>
    <lineage>
        <taxon>Eukaryota</taxon>
        <taxon>Sar</taxon>
        <taxon>Stramenopiles</taxon>
        <taxon>Oomycota</taxon>
        <taxon>Peronosporomycetes</taxon>
        <taxon>Peronosporales</taxon>
        <taxon>Peronosporaceae</taxon>
        <taxon>Phytophthora</taxon>
    </lineage>
</organism>
<reference evidence="2 3" key="1">
    <citation type="submission" date="2013-11" db="EMBL/GenBank/DDBJ databases">
        <title>The Genome Sequence of Phytophthora parasitica P1976.</title>
        <authorList>
            <consortium name="The Broad Institute Genomics Platform"/>
            <person name="Russ C."/>
            <person name="Tyler B."/>
            <person name="Panabieres F."/>
            <person name="Shan W."/>
            <person name="Tripathy S."/>
            <person name="Grunwald N."/>
            <person name="Machado M."/>
            <person name="Johnson C.S."/>
            <person name="Walker B."/>
            <person name="Young S."/>
            <person name="Zeng Q."/>
            <person name="Gargeya S."/>
            <person name="Fitzgerald M."/>
            <person name="Haas B."/>
            <person name="Abouelleil A."/>
            <person name="Allen A.W."/>
            <person name="Alvarado L."/>
            <person name="Arachchi H.M."/>
            <person name="Berlin A.M."/>
            <person name="Chapman S.B."/>
            <person name="Gainer-Dewar J."/>
            <person name="Goldberg J."/>
            <person name="Griggs A."/>
            <person name="Gujja S."/>
            <person name="Hansen M."/>
            <person name="Howarth C."/>
            <person name="Imamovic A."/>
            <person name="Ireland A."/>
            <person name="Larimer J."/>
            <person name="McCowan C."/>
            <person name="Murphy C."/>
            <person name="Pearson M."/>
            <person name="Poon T.W."/>
            <person name="Priest M."/>
            <person name="Roberts A."/>
            <person name="Saif S."/>
            <person name="Shea T."/>
            <person name="Sisk P."/>
            <person name="Sykes S."/>
            <person name="Wortman J."/>
            <person name="Nusbaum C."/>
            <person name="Birren B."/>
        </authorList>
    </citation>
    <scope>NUCLEOTIDE SEQUENCE [LARGE SCALE GENOMIC DNA]</scope>
    <source>
        <strain evidence="2 3">P1976</strain>
    </source>
</reference>
<accession>A0A080ZV60</accession>
<protein>
    <submittedName>
        <fullName evidence="2">Uncharacterized protein</fullName>
    </submittedName>
</protein>
<gene>
    <name evidence="2" type="ORF">F444_13001</name>
</gene>
<evidence type="ECO:0000313" key="2">
    <source>
        <dbReference type="EMBL" id="ETO70521.1"/>
    </source>
</evidence>
<feature type="region of interest" description="Disordered" evidence="1">
    <location>
        <begin position="1"/>
        <end position="23"/>
    </location>
</feature>